<dbReference type="PANTHER" id="PTHR42718">
    <property type="entry name" value="MAJOR FACILITATOR SUPERFAMILY MULTIDRUG TRANSPORTER MFSC"/>
    <property type="match status" value="1"/>
</dbReference>
<evidence type="ECO:0000256" key="2">
    <source>
        <dbReference type="ARBA" id="ARBA00022448"/>
    </source>
</evidence>
<evidence type="ECO:0000256" key="6">
    <source>
        <dbReference type="ARBA" id="ARBA00023136"/>
    </source>
</evidence>
<evidence type="ECO:0000313" key="10">
    <source>
        <dbReference type="Proteomes" id="UP000559182"/>
    </source>
</evidence>
<dbReference type="Gene3D" id="1.20.1250.20">
    <property type="entry name" value="MFS general substrate transporter like domains"/>
    <property type="match status" value="1"/>
</dbReference>
<feature type="transmembrane region" description="Helical" evidence="7">
    <location>
        <begin position="342"/>
        <end position="359"/>
    </location>
</feature>
<evidence type="ECO:0000256" key="1">
    <source>
        <dbReference type="ARBA" id="ARBA00004651"/>
    </source>
</evidence>
<feature type="transmembrane region" description="Helical" evidence="7">
    <location>
        <begin position="371"/>
        <end position="391"/>
    </location>
</feature>
<dbReference type="Gene3D" id="1.20.1720.10">
    <property type="entry name" value="Multidrug resistance protein D"/>
    <property type="match status" value="1"/>
</dbReference>
<feature type="domain" description="Major facilitator superfamily (MFS) profile" evidence="8">
    <location>
        <begin position="23"/>
        <end position="504"/>
    </location>
</feature>
<dbReference type="EMBL" id="JACHVQ010000001">
    <property type="protein sequence ID" value="MBB2890779.1"/>
    <property type="molecule type" value="Genomic_DNA"/>
</dbReference>
<feature type="transmembrane region" description="Helical" evidence="7">
    <location>
        <begin position="314"/>
        <end position="335"/>
    </location>
</feature>
<dbReference type="PANTHER" id="PTHR42718:SF46">
    <property type="entry name" value="BLR6921 PROTEIN"/>
    <property type="match status" value="1"/>
</dbReference>
<keyword evidence="3" id="KW-1003">Cell membrane</keyword>
<dbReference type="SUPFAM" id="SSF103473">
    <property type="entry name" value="MFS general substrate transporter"/>
    <property type="match status" value="1"/>
</dbReference>
<feature type="transmembrane region" description="Helical" evidence="7">
    <location>
        <begin position="59"/>
        <end position="77"/>
    </location>
</feature>
<comment type="caution">
    <text evidence="9">The sequence shown here is derived from an EMBL/GenBank/DDBJ whole genome shotgun (WGS) entry which is preliminary data.</text>
</comment>
<dbReference type="GO" id="GO:0005886">
    <property type="term" value="C:plasma membrane"/>
    <property type="evidence" value="ECO:0007669"/>
    <property type="project" value="UniProtKB-SubCell"/>
</dbReference>
<evidence type="ECO:0000259" key="8">
    <source>
        <dbReference type="PROSITE" id="PS50850"/>
    </source>
</evidence>
<dbReference type="Proteomes" id="UP000559182">
    <property type="component" value="Unassembled WGS sequence"/>
</dbReference>
<dbReference type="Pfam" id="PF07690">
    <property type="entry name" value="MFS_1"/>
    <property type="match status" value="1"/>
</dbReference>
<keyword evidence="5 7" id="KW-1133">Transmembrane helix</keyword>
<evidence type="ECO:0000256" key="7">
    <source>
        <dbReference type="SAM" id="Phobius"/>
    </source>
</evidence>
<feature type="transmembrane region" description="Helical" evidence="7">
    <location>
        <begin position="279"/>
        <end position="302"/>
    </location>
</feature>
<dbReference type="InterPro" id="IPR020846">
    <property type="entry name" value="MFS_dom"/>
</dbReference>
<feature type="transmembrane region" description="Helical" evidence="7">
    <location>
        <begin position="481"/>
        <end position="502"/>
    </location>
</feature>
<feature type="transmembrane region" description="Helical" evidence="7">
    <location>
        <begin position="151"/>
        <end position="171"/>
    </location>
</feature>
<dbReference type="RefSeq" id="WP_183319114.1">
    <property type="nucleotide sequence ID" value="NZ_JACHVQ010000001.1"/>
</dbReference>
<gene>
    <name evidence="9" type="ORF">FHU39_000763</name>
</gene>
<sequence>MTSIVDVVSEEKSAPKRTNLTVALIVIAMAQLMIVLDGTIVNIATPHILTALNFSQSSVQWVVTAYALSFGSLLLLGGRLGDLLGRRRMFVLGVTIFALASLLGGIAPTGGLLLTARALQGAGAALASPAALALINTTFPAGKERNRAMAVYAAMSGAGAAVGLILGGLLTEADWRWTFFINVPLGLAVAALAPRVLIESEGGDGTLDVWGAVTGTVGLFGIVYGLSHAGQQGASWGDTETLLPLLGGLVVVALFVVVESRVKHPLLPLRILGDRTRAVSLTAMLVVGAAMFAMFFFLGLFVQQVLGYSPVKTGFAFLPFSVGIVAAAGIASNLAGRVDPRWLAGFGGLLMTASLWGFTQLSLDSGYASHLMPWVVVMGFGMGFVFIPLTLTATAGVHKDDSGAAASALNTAQQIGGAVGIAALTTVFTHYATQKGTELAAAGQAAMAKATASGNPPSKGQIAEATHHAALQAQTFGSTQAFWFAAGMILVATLLVIGLLGIKHTELANEEAAVAVG</sequence>
<dbReference type="GO" id="GO:0022857">
    <property type="term" value="F:transmembrane transporter activity"/>
    <property type="evidence" value="ECO:0007669"/>
    <property type="project" value="InterPro"/>
</dbReference>
<keyword evidence="4 7" id="KW-0812">Transmembrane</keyword>
<keyword evidence="6 7" id="KW-0472">Membrane</keyword>
<feature type="transmembrane region" description="Helical" evidence="7">
    <location>
        <begin position="20"/>
        <end position="44"/>
    </location>
</feature>
<name>A0A839N1V5_9MICO</name>
<keyword evidence="2" id="KW-0813">Transport</keyword>
<proteinExistence type="predicted"/>
<feature type="transmembrane region" description="Helical" evidence="7">
    <location>
        <begin position="241"/>
        <end position="258"/>
    </location>
</feature>
<dbReference type="InterPro" id="IPR011701">
    <property type="entry name" value="MFS"/>
</dbReference>
<dbReference type="CDD" id="cd17321">
    <property type="entry name" value="MFS_MMR_MDR_like"/>
    <property type="match status" value="1"/>
</dbReference>
<feature type="transmembrane region" description="Helical" evidence="7">
    <location>
        <begin position="119"/>
        <end position="139"/>
    </location>
</feature>
<evidence type="ECO:0000256" key="4">
    <source>
        <dbReference type="ARBA" id="ARBA00022692"/>
    </source>
</evidence>
<keyword evidence="10" id="KW-1185">Reference proteome</keyword>
<evidence type="ECO:0000313" key="9">
    <source>
        <dbReference type="EMBL" id="MBB2890779.1"/>
    </source>
</evidence>
<organism evidence="9 10">
    <name type="scientific">Flexivirga oryzae</name>
    <dbReference type="NCBI Taxonomy" id="1794944"/>
    <lineage>
        <taxon>Bacteria</taxon>
        <taxon>Bacillati</taxon>
        <taxon>Actinomycetota</taxon>
        <taxon>Actinomycetes</taxon>
        <taxon>Micrococcales</taxon>
        <taxon>Dermacoccaceae</taxon>
        <taxon>Flexivirga</taxon>
    </lineage>
</organism>
<dbReference type="InterPro" id="IPR036259">
    <property type="entry name" value="MFS_trans_sf"/>
</dbReference>
<protein>
    <submittedName>
        <fullName evidence="9">EmrB/QacA subfamily drug resistance transporter</fullName>
    </submittedName>
</protein>
<feature type="transmembrane region" description="Helical" evidence="7">
    <location>
        <begin position="177"/>
        <end position="197"/>
    </location>
</feature>
<accession>A0A839N1V5</accession>
<feature type="transmembrane region" description="Helical" evidence="7">
    <location>
        <begin position="89"/>
        <end position="107"/>
    </location>
</feature>
<dbReference type="AlphaFoldDB" id="A0A839N1V5"/>
<feature type="transmembrane region" description="Helical" evidence="7">
    <location>
        <begin position="209"/>
        <end position="229"/>
    </location>
</feature>
<dbReference type="InterPro" id="IPR004638">
    <property type="entry name" value="EmrB-like"/>
</dbReference>
<evidence type="ECO:0000256" key="5">
    <source>
        <dbReference type="ARBA" id="ARBA00022989"/>
    </source>
</evidence>
<dbReference type="NCBIfam" id="TIGR00711">
    <property type="entry name" value="efflux_EmrB"/>
    <property type="match status" value="1"/>
</dbReference>
<dbReference type="PROSITE" id="PS50850">
    <property type="entry name" value="MFS"/>
    <property type="match status" value="1"/>
</dbReference>
<reference evidence="9 10" key="1">
    <citation type="submission" date="2020-08" db="EMBL/GenBank/DDBJ databases">
        <title>Sequencing the genomes of 1000 actinobacteria strains.</title>
        <authorList>
            <person name="Klenk H.-P."/>
        </authorList>
    </citation>
    <scope>NUCLEOTIDE SEQUENCE [LARGE SCALE GENOMIC DNA]</scope>
    <source>
        <strain evidence="9 10">DSM 105369</strain>
    </source>
</reference>
<comment type="subcellular location">
    <subcellularLocation>
        <location evidence="1">Cell membrane</location>
        <topology evidence="1">Multi-pass membrane protein</topology>
    </subcellularLocation>
</comment>
<evidence type="ECO:0000256" key="3">
    <source>
        <dbReference type="ARBA" id="ARBA00022475"/>
    </source>
</evidence>